<sequence>MKGAAVYIDKNDQIADHARVSLISYEKASKLNFSAHIKEQLQETFRELFVEGKGAIDFGSGDRHSEHGRRLLYIDDLIIGDGSTLRIHGWRDKRDYILVRKNSVHLEDALKKIEFKGYDRNNIHLENYNNAYWVISATPESATYGSLLVASTVPLSLLRRRIKACLGRSPS</sequence>
<comment type="caution">
    <text evidence="1">The sequence shown here is derived from an EMBL/GenBank/DDBJ whole genome shotgun (WGS) entry which is preliminary data.</text>
</comment>
<keyword evidence="2" id="KW-1185">Reference proteome</keyword>
<proteinExistence type="predicted"/>
<gene>
    <name evidence="1" type="ORF">AXK12_03800</name>
</gene>
<dbReference type="EMBL" id="LSZP01000029">
    <property type="protein sequence ID" value="KXU36192.1"/>
    <property type="molecule type" value="Genomic_DNA"/>
</dbReference>
<dbReference type="AlphaFoldDB" id="A0A139SNV3"/>
<accession>A0A139SNV3</accession>
<evidence type="ECO:0000313" key="1">
    <source>
        <dbReference type="EMBL" id="KXU36192.1"/>
    </source>
</evidence>
<protein>
    <submittedName>
        <fullName evidence="1">Uncharacterized protein</fullName>
    </submittedName>
</protein>
<evidence type="ECO:0000313" key="2">
    <source>
        <dbReference type="Proteomes" id="UP000071392"/>
    </source>
</evidence>
<reference evidence="1 2" key="1">
    <citation type="submission" date="2016-02" db="EMBL/GenBank/DDBJ databases">
        <authorList>
            <person name="Wen L."/>
            <person name="He K."/>
            <person name="Yang H."/>
        </authorList>
    </citation>
    <scope>NUCLEOTIDE SEQUENCE [LARGE SCALE GENOMIC DNA]</scope>
    <source>
        <strain evidence="1 2">CV41</strain>
    </source>
</reference>
<name>A0A139SNV3_9BACT</name>
<dbReference type="Proteomes" id="UP000071392">
    <property type="component" value="Unassembled WGS sequence"/>
</dbReference>
<organism evidence="1 2">
    <name type="scientific">Cephaloticoccus capnophilus</name>
    <dbReference type="NCBI Taxonomy" id="1548208"/>
    <lineage>
        <taxon>Bacteria</taxon>
        <taxon>Pseudomonadati</taxon>
        <taxon>Verrucomicrobiota</taxon>
        <taxon>Opitutia</taxon>
        <taxon>Opitutales</taxon>
        <taxon>Opitutaceae</taxon>
        <taxon>Cephaloticoccus</taxon>
    </lineage>
</organism>